<evidence type="ECO:0000313" key="2">
    <source>
        <dbReference type="Proteomes" id="UP000287853"/>
    </source>
</evidence>
<dbReference type="Proteomes" id="UP000287853">
    <property type="component" value="Unassembled WGS sequence"/>
</dbReference>
<gene>
    <name evidence="1" type="ORF">H206_01019</name>
</gene>
<dbReference type="AlphaFoldDB" id="A0A3S4TC23"/>
<dbReference type="EMBL" id="MTKO01000034">
    <property type="protein sequence ID" value="RWX47400.1"/>
    <property type="molecule type" value="Genomic_DNA"/>
</dbReference>
<reference evidence="1 2" key="1">
    <citation type="submission" date="2017-01" db="EMBL/GenBank/DDBJ databases">
        <title>The cable genome- insights into the physiology and evolution of filamentous bacteria capable of sulfide oxidation via long distance electron transfer.</title>
        <authorList>
            <person name="Schreiber L."/>
            <person name="Bjerg J.T."/>
            <person name="Boggild A."/>
            <person name="Van De Vossenberg J."/>
            <person name="Meysman F."/>
            <person name="Nielsen L.P."/>
            <person name="Schramm A."/>
            <person name="Kjeldsen K.U."/>
        </authorList>
    </citation>
    <scope>NUCLEOTIDE SEQUENCE [LARGE SCALE GENOMIC DNA]</scope>
    <source>
        <strain evidence="1">MCF</strain>
    </source>
</reference>
<evidence type="ECO:0000313" key="1">
    <source>
        <dbReference type="EMBL" id="RWX47400.1"/>
    </source>
</evidence>
<name>A0A3S4TC23_9BACT</name>
<accession>A0A3S4TC23</accession>
<comment type="caution">
    <text evidence="1">The sequence shown here is derived from an EMBL/GenBank/DDBJ whole genome shotgun (WGS) entry which is preliminary data.</text>
</comment>
<keyword evidence="2" id="KW-1185">Reference proteome</keyword>
<dbReference type="NCBIfam" id="NF041197">
    <property type="entry name" value="CxxC_Se_CxxC"/>
    <property type="match status" value="1"/>
</dbReference>
<proteinExistence type="predicted"/>
<protein>
    <submittedName>
        <fullName evidence="1">Uncharacterized protein</fullName>
    </submittedName>
</protein>
<sequence length="56" mass="6710">MQCKKCGGKLEVHRQCRRVRLKCRNCQQEYQIQEVAADLDTETEKLLEQYTCIIYD</sequence>
<organism evidence="1 2">
    <name type="scientific">Candidatus Electrothrix aarhusensis</name>
    <dbReference type="NCBI Taxonomy" id="1859131"/>
    <lineage>
        <taxon>Bacteria</taxon>
        <taxon>Pseudomonadati</taxon>
        <taxon>Thermodesulfobacteriota</taxon>
        <taxon>Desulfobulbia</taxon>
        <taxon>Desulfobulbales</taxon>
        <taxon>Desulfobulbaceae</taxon>
        <taxon>Candidatus Electrothrix</taxon>
    </lineage>
</organism>